<dbReference type="InterPro" id="IPR059220">
    <property type="entry name" value="AbiEi"/>
</dbReference>
<organism evidence="2 3">
    <name type="scientific">Thiohalospira halophila DSM 15071</name>
    <dbReference type="NCBI Taxonomy" id="1123397"/>
    <lineage>
        <taxon>Bacteria</taxon>
        <taxon>Pseudomonadati</taxon>
        <taxon>Pseudomonadota</taxon>
        <taxon>Gammaproteobacteria</taxon>
        <taxon>Thiohalospirales</taxon>
        <taxon>Thiohalospiraceae</taxon>
        <taxon>Thiohalospira</taxon>
    </lineage>
</organism>
<dbReference type="Pfam" id="PF13338">
    <property type="entry name" value="AbiEi_4"/>
    <property type="match status" value="1"/>
</dbReference>
<dbReference type="NCBIfam" id="NF047376">
    <property type="entry name" value="TAA_AbiEi"/>
    <property type="match status" value="1"/>
</dbReference>
<accession>A0A1I1P4I8</accession>
<dbReference type="OrthoDB" id="3235173at2"/>
<evidence type="ECO:0000313" key="2">
    <source>
        <dbReference type="EMBL" id="SFD02598.1"/>
    </source>
</evidence>
<sequence>MHQTTALKILNAQARQDRAIFTRRDLDGLFRADRPKARGASIARLVDAGWLQPAARGVYLYPPGLPRDGYTLERIARTLRRGEYSYVSLESALSEWGAISQIPLGRLTVMTTGRKGTFRTEWGTIEFTHTARPIEDILNHTVHDERRPLRIAMPETAWRDLKRVGRNTEMVDQEELADIIRDREEALHGTPTTD</sequence>
<evidence type="ECO:0000259" key="1">
    <source>
        <dbReference type="Pfam" id="PF13338"/>
    </source>
</evidence>
<dbReference type="Proteomes" id="UP000198611">
    <property type="component" value="Unassembled WGS sequence"/>
</dbReference>
<reference evidence="2 3" key="1">
    <citation type="submission" date="2016-10" db="EMBL/GenBank/DDBJ databases">
        <authorList>
            <person name="de Groot N.N."/>
        </authorList>
    </citation>
    <scope>NUCLEOTIDE SEQUENCE [LARGE SCALE GENOMIC DNA]</scope>
    <source>
        <strain evidence="2 3">HL3</strain>
    </source>
</reference>
<dbReference type="RefSeq" id="WP_093427446.1">
    <property type="nucleotide sequence ID" value="NZ_FOMJ01000001.1"/>
</dbReference>
<dbReference type="InterPro" id="IPR025159">
    <property type="entry name" value="AbiEi_N"/>
</dbReference>
<dbReference type="STRING" id="1123397.SAMN05660831_00504"/>
<feature type="domain" description="AbiEi antitoxin N-terminal" evidence="1">
    <location>
        <begin position="15"/>
        <end position="62"/>
    </location>
</feature>
<protein>
    <submittedName>
        <fullName evidence="2">Transcriptional regulator, AbiEi antitoxin, Type IV TA system</fullName>
    </submittedName>
</protein>
<name>A0A1I1P4I8_9GAMM</name>
<keyword evidence="3" id="KW-1185">Reference proteome</keyword>
<evidence type="ECO:0000313" key="3">
    <source>
        <dbReference type="Proteomes" id="UP000198611"/>
    </source>
</evidence>
<dbReference type="AlphaFoldDB" id="A0A1I1P4I8"/>
<dbReference type="EMBL" id="FOMJ01000001">
    <property type="protein sequence ID" value="SFD02598.1"/>
    <property type="molecule type" value="Genomic_DNA"/>
</dbReference>
<proteinExistence type="predicted"/>
<gene>
    <name evidence="2" type="ORF">SAMN05660831_00504</name>
</gene>